<keyword evidence="2" id="KW-1185">Reference proteome</keyword>
<sequence>MKQVFKKSAAILLILCMIITLIPQYAFAGDVTIQSRSNILPLGNPSQWFQFIKINSNGEYESEGAYADIKNYTNTAEGWEWYPDGDSDQGYAKKTLVLKGIQLDTSDPIAITLPDEATIILKDGTTNVVRSTYNGTNESFGIYCYGSLTIEGSGTLQVRGGADVASLEYSGGIHSTGTLEIKDGTINAECGYGEIESKAISSNAMIDISGGTITATGGEAINISYGIYGQTVKISNGTIHAAGGEAINASYGIYGQTLKFSDGTTYAKAEEISSGQYFAVYSSEQNGLDDSGMKVLHKNGNNYTVPVTKEDNGKFYFVDTDYAFDIRIQKAPPASAEIDNVTLSGVVGMPLSGTVTINLSGDTFVSENLAVESDVTNWFAGLSSLSGPVYAVIESFTDMQAVIKFIGTPKSVYTEQISITIPAGNLTGNKAITVIPNVNARFNIQNPPAGATLSNSLILGAVGQSMSGEVTLYLSGCDFKDLGAGNDVSSWFANSPVGLNATVVSIDNKNPIEKLLVRIAGSPLSALEAPIEITIPADKQTSDQPIPVTLNNNARYHITETWDGRRTSMLDLTAESVSYWSTGEQWTSQNPILSDILDSGEGWTWYRYGSEELNYHPKTLVLEDITLETGDLVGIRLPADSIIILKDNTENTVKCLRNGFSTGDTRGIEGMGALSIRGNNGSLYATGGNGDTKTGSVGIFSVGDLTISGGEVEAVGGQIAHTWVSAGLMSRKNIIINGSSIVTARSEESVYSDSQGIRADNYVTFSGESITYAKGNDFAVYGAYGINDSGLTIRQNVDGNYIGATTRWTGFCYKDSSNENATDILISKRQALLSNVTVSGKPGAPLSGEDRLTVSLIYSSFRNDLTVNQNAASWFSNLPPGAQAKVASIDGNRRKVTLAFSGTPVSGSTGPIVVIIPAEQLTDGIILNANVNQYASFDISSNNTAPSASISEKTISGEIGKALPGSATMTINLTDSAFITLNEQDDISNWFTNLPEGLTVTLLSIAEDGFSASIGFSGTPLEECERAMEITIPADKLSINMPLNVTENSNAKYHITEETTAGLKKRTSALDLTVKELWYKSQTETTSADPTSEDITNSVEGWKWYLYGDEEKGYSPKTLELSGINLDTNSAVAAKLPAAASIVLVDGTINRVKSTYHDRFNTYGIEGNGALTIKGSTGELHATGGTTTENNSIGILADKTILIEGGNIYATGGVSSSSYPVVMSVGIVSNQNIIFSGGTIYASASAAPLSRAVYTLEITDTGMQAFQKKEGSYSQGAQVQGGYYIYGTDQTPATDIKITAVPSIPGPSFGGEGTEADPYLITSKDELKEMAQLVNEQNAKYGGKHYRVTANITLNDDINNDPEVWTPIGKNNVTAFTGSFDGDGHAITGLYMNGSASYAGLFGYLDSGSTVRNIGIKGGQIYASGGNSYAGGIAAYNRGGRIEDCFNTASIGGTQSGGITGYNEMGHIQDSYNTGQVVGIIAGGIAGVNQDAEMTIVNCYNTGSVNAVRNSNTAYAGGITGKNYSGTIKNSYNAGAVSTVSAGAGSVYLGGVSAVNNSSTLVDVYWLDSALLIDSSYGDGNTGSAEAKTSEELKAMAQTLNHNAAGLSGQYNNLASWKDDTKHENGGYPLFGTVTNYTLTVSGGGTGATADGSYAAGTIVSIHAGTKEGYTFTGWTTAGSGVFENTSNAETTFTMPEANTTITANWKAKDEPGQGPGPSKPSRPTPSVKTEDTNVLINGKSQSAGKSETTTGSDGKTLTTVTVDSDKLKSLLSAEKEGAKVTIPIKDGVNAGEGKLTGEMVKSMESKSATLVIQKGASSYTLPAAEINITEVSKKLGTNVSLEDITVSVRISEPTNTMAKVVESAEKGKGFTIVAPAVDFTITCTYGGKSVNTTSFNSYVERTIAIPEGVDPSKITTGIVVEPSGTIYHVPTRVTVINGTYYAVINSLTNSTYSVVWNPIEFSDMTKHWAKESVNNMGSRMVVTGVGNNSYDPGRNMTRAEFAAIMVRALGLAPDSAASIFSDVKASSWYSGYIKTAVSYGIIKGYDNGNFGPNDTITREQAMAMLSRAMKVTGLKVNLTDQSISKLIGSYTDSTAISAYAKESVAACLETGITAGRGNNTIAPKSFITRAEVAVMAERLLKKSDLI</sequence>
<proteinExistence type="predicted"/>
<evidence type="ECO:0000313" key="2">
    <source>
        <dbReference type="Proteomes" id="UP000594014"/>
    </source>
</evidence>
<gene>
    <name evidence="1" type="ORF">FRZ06_16285</name>
</gene>
<dbReference type="Proteomes" id="UP000594014">
    <property type="component" value="Chromosome"/>
</dbReference>
<reference evidence="1" key="1">
    <citation type="submission" date="2019-08" db="EMBL/GenBank/DDBJ databases">
        <title>Genome sequence of Clostridiales bacterium MT110.</title>
        <authorList>
            <person name="Cao J."/>
        </authorList>
    </citation>
    <scope>NUCLEOTIDE SEQUENCE</scope>
    <source>
        <strain evidence="1">MT110</strain>
    </source>
</reference>
<accession>A0ACD1AE03</accession>
<name>A0ACD1AE03_9FIRM</name>
<evidence type="ECO:0000313" key="1">
    <source>
        <dbReference type="EMBL" id="QOX64792.1"/>
    </source>
</evidence>
<organism evidence="1 2">
    <name type="scientific">Anoxybacterium hadale</name>
    <dbReference type="NCBI Taxonomy" id="3408580"/>
    <lineage>
        <taxon>Bacteria</taxon>
        <taxon>Bacillati</taxon>
        <taxon>Bacillota</taxon>
        <taxon>Clostridia</taxon>
        <taxon>Peptostreptococcales</taxon>
        <taxon>Anaerovoracaceae</taxon>
        <taxon>Anoxybacterium</taxon>
    </lineage>
</organism>
<dbReference type="EMBL" id="CP042469">
    <property type="protein sequence ID" value="QOX64792.1"/>
    <property type="molecule type" value="Genomic_DNA"/>
</dbReference>
<protein>
    <submittedName>
        <fullName evidence="1">Carbohydrate-binding domain-containing protein</fullName>
    </submittedName>
</protein>